<dbReference type="EMBL" id="JAHYBZ010000015">
    <property type="protein sequence ID" value="MBW6401859.1"/>
    <property type="molecule type" value="Genomic_DNA"/>
</dbReference>
<keyword evidence="1" id="KW-0812">Transmembrane</keyword>
<evidence type="ECO:0000313" key="5">
    <source>
        <dbReference type="EMBL" id="MBW6401859.1"/>
    </source>
</evidence>
<accession>A0ABS7AHR9</accession>
<dbReference type="InterPro" id="IPR002126">
    <property type="entry name" value="Cadherin-like_dom"/>
</dbReference>
<gene>
    <name evidence="5" type="ORF">KPL78_28690</name>
</gene>
<dbReference type="InterPro" id="IPR011049">
    <property type="entry name" value="Serralysin-like_metalloprot_C"/>
</dbReference>
<dbReference type="InterPro" id="IPR015919">
    <property type="entry name" value="Cadherin-like_sf"/>
</dbReference>
<evidence type="ECO:0000259" key="4">
    <source>
        <dbReference type="PROSITE" id="PS50268"/>
    </source>
</evidence>
<dbReference type="InterPro" id="IPR006644">
    <property type="entry name" value="Cadg"/>
</dbReference>
<dbReference type="PROSITE" id="PS50268">
    <property type="entry name" value="CADHERIN_2"/>
    <property type="match status" value="2"/>
</dbReference>
<reference evidence="5 6" key="1">
    <citation type="submission" date="2021-07" db="EMBL/GenBank/DDBJ databases">
        <authorList>
            <person name="So Y."/>
        </authorList>
    </citation>
    <scope>NUCLEOTIDE SEQUENCE [LARGE SCALE GENOMIC DNA]</scope>
    <source>
        <strain evidence="5 6">HJA6</strain>
    </source>
</reference>
<dbReference type="PROSITE" id="PS00330">
    <property type="entry name" value="HEMOLYSIN_CALCIUM"/>
    <property type="match status" value="3"/>
</dbReference>
<dbReference type="Gene3D" id="2.150.10.10">
    <property type="entry name" value="Serralysin-like metalloprotease, C-terminal"/>
    <property type="match status" value="2"/>
</dbReference>
<evidence type="ECO:0000256" key="1">
    <source>
        <dbReference type="ARBA" id="ARBA00022692"/>
    </source>
</evidence>
<dbReference type="SUPFAM" id="SSF49313">
    <property type="entry name" value="Cadherin-like"/>
    <property type="match status" value="2"/>
</dbReference>
<dbReference type="SMART" id="SM00112">
    <property type="entry name" value="CA"/>
    <property type="match status" value="2"/>
</dbReference>
<dbReference type="Gene3D" id="2.60.40.60">
    <property type="entry name" value="Cadherins"/>
    <property type="match status" value="2"/>
</dbReference>
<dbReference type="PRINTS" id="PR00313">
    <property type="entry name" value="CABNDNGRPT"/>
</dbReference>
<dbReference type="PANTHER" id="PTHR24026:SF126">
    <property type="entry name" value="PROTOCADHERIN FAT 4"/>
    <property type="match status" value="1"/>
</dbReference>
<dbReference type="SUPFAM" id="SSF51120">
    <property type="entry name" value="beta-Roll"/>
    <property type="match status" value="1"/>
</dbReference>
<protein>
    <submittedName>
        <fullName evidence="5">Cadherin domain-containing protein</fullName>
    </submittedName>
</protein>
<dbReference type="Proteomes" id="UP001196565">
    <property type="component" value="Unassembled WGS sequence"/>
</dbReference>
<evidence type="ECO:0000256" key="2">
    <source>
        <dbReference type="ARBA" id="ARBA00022989"/>
    </source>
</evidence>
<keyword evidence="6" id="KW-1185">Reference proteome</keyword>
<name>A0ABS7AHR9_9PROT</name>
<keyword evidence="2" id="KW-0472">Membrane</keyword>
<feature type="domain" description="Cadherin" evidence="4">
    <location>
        <begin position="162"/>
        <end position="253"/>
    </location>
</feature>
<dbReference type="Pfam" id="PF00028">
    <property type="entry name" value="Cadherin"/>
    <property type="match status" value="1"/>
</dbReference>
<comment type="caution">
    <text evidence="5">The sequence shown here is derived from an EMBL/GenBank/DDBJ whole genome shotgun (WGS) entry which is preliminary data.</text>
</comment>
<sequence>MIIGTKKADLLAGTSDADTIFGAAGADTLDGGLGEDFLAGEDGNDLLVGGGGQDVLQGGKGNDRLEGGDDNDSLAGGAGADTLYGGDGTDTANLSGVRANYRLTQNADGSWTVADLRKGQASEGTDLLFDVERLRFGDGEVLDLVVNRAPTDVVFASGGSVDENLVGATVATLAAVDPDGADTFTFTVTDLNGQVDPRFVVVGNELRLAPGAALDFEAAPTIALRLTATDQGGLSVTQTLSVAVLDINEAPIALVLAGNAVDEEAPGATVGTLSVTDPDAADASIDAFTFALSDSRFEVATGGVLRLKAGLSVDFEAEPSITVTVTATDSGGLQIAEDFLVSVIDQAELVPLNIHDRFAVTGEMGTAGINATELGTAAEGANGEAGGAGGDGESISVSKAATTYAGTSLGDSVTIERQAIGGAGGSGGSGQPGGKGTTDHVYYQTQEPDGWTTDYNFFTFGPGGDGGAGGAGGAGGDGTAIIADQVLNLGAGAEAVRLDAYGGGGWGGGGGLGGYGGASDLSGTSSGYAPVVVGERLQSYGSFSGSTGGEGGDNGAAGAGGDGFGTVERVEVATAGTLQAVISAGAAGGQGASGYLGYPQNAAYGGFGTVGGAGGHGGAGGDGGDATALIADTTVTASDGLRAQYSVYAQAGDGGFGTGGGGPGAGLNITYAYHIDGTASSETWVYGAAGAGGDGGDGGNATANFSGNSITGGADLDAVVVFLGAVAGSGGAAGLGVDEFGGSFTSYANGDYTQTYTYAPYPAGADGTAGVDGTVTLAMTNNVMLLGGGDDRVSLQISAQYGPGGTLTAIAASGPASLTFSGNIFDGGDGYDVLDLTGIIDASVDVDLTAGTISLAGSPTNMLIGFEEVRLPDGTILIA</sequence>
<dbReference type="RefSeq" id="WP_219766725.1">
    <property type="nucleotide sequence ID" value="NZ_JAHYBZ010000015.1"/>
</dbReference>
<organism evidence="5 6">
    <name type="scientific">Roseomonas alba</name>
    <dbReference type="NCBI Taxonomy" id="2846776"/>
    <lineage>
        <taxon>Bacteria</taxon>
        <taxon>Pseudomonadati</taxon>
        <taxon>Pseudomonadota</taxon>
        <taxon>Alphaproteobacteria</taxon>
        <taxon>Acetobacterales</taxon>
        <taxon>Roseomonadaceae</taxon>
        <taxon>Roseomonas</taxon>
    </lineage>
</organism>
<dbReference type="CDD" id="cd11304">
    <property type="entry name" value="Cadherin_repeat"/>
    <property type="match status" value="2"/>
</dbReference>
<dbReference type="PANTHER" id="PTHR24026">
    <property type="entry name" value="FAT ATYPICAL CADHERIN-RELATED"/>
    <property type="match status" value="1"/>
</dbReference>
<feature type="domain" description="Cadherin" evidence="4">
    <location>
        <begin position="262"/>
        <end position="353"/>
    </location>
</feature>
<dbReference type="Pfam" id="PF00353">
    <property type="entry name" value="HemolysinCabind"/>
    <property type="match status" value="2"/>
</dbReference>
<dbReference type="InterPro" id="IPR018511">
    <property type="entry name" value="Hemolysin-typ_Ca-bd_CS"/>
</dbReference>
<proteinExistence type="predicted"/>
<evidence type="ECO:0000256" key="3">
    <source>
        <dbReference type="SAM" id="MobiDB-lite"/>
    </source>
</evidence>
<dbReference type="SMART" id="SM00736">
    <property type="entry name" value="CADG"/>
    <property type="match status" value="1"/>
</dbReference>
<evidence type="ECO:0000313" key="6">
    <source>
        <dbReference type="Proteomes" id="UP001196565"/>
    </source>
</evidence>
<keyword evidence="2" id="KW-1133">Transmembrane helix</keyword>
<feature type="region of interest" description="Disordered" evidence="3">
    <location>
        <begin position="51"/>
        <end position="82"/>
    </location>
</feature>
<dbReference type="InterPro" id="IPR001343">
    <property type="entry name" value="Hemolysn_Ca-bd"/>
</dbReference>